<accession>A0A0D0E0E7</accession>
<protein>
    <submittedName>
        <fullName evidence="1">Uncharacterized protein</fullName>
    </submittedName>
</protein>
<name>A0A0D0E0E7_9AGAM</name>
<gene>
    <name evidence="1" type="ORF">PAXRUDRAFT_825592</name>
</gene>
<dbReference type="Proteomes" id="UP000054538">
    <property type="component" value="Unassembled WGS sequence"/>
</dbReference>
<keyword evidence="2" id="KW-1185">Reference proteome</keyword>
<sequence length="55" mass="6206">MYGVWISVEALIQVLSVDFPWCGLLIDMSDLSILADYTRYNGTGNPPFGPEIWKL</sequence>
<proteinExistence type="predicted"/>
<organism evidence="1 2">
    <name type="scientific">Paxillus rubicundulus Ve08.2h10</name>
    <dbReference type="NCBI Taxonomy" id="930991"/>
    <lineage>
        <taxon>Eukaryota</taxon>
        <taxon>Fungi</taxon>
        <taxon>Dikarya</taxon>
        <taxon>Basidiomycota</taxon>
        <taxon>Agaricomycotina</taxon>
        <taxon>Agaricomycetes</taxon>
        <taxon>Agaricomycetidae</taxon>
        <taxon>Boletales</taxon>
        <taxon>Paxilineae</taxon>
        <taxon>Paxillaceae</taxon>
        <taxon>Paxillus</taxon>
    </lineage>
</organism>
<dbReference type="InParanoid" id="A0A0D0E0E7"/>
<dbReference type="OrthoDB" id="3264371at2759"/>
<evidence type="ECO:0000313" key="1">
    <source>
        <dbReference type="EMBL" id="KIK96791.1"/>
    </source>
</evidence>
<dbReference type="AlphaFoldDB" id="A0A0D0E0E7"/>
<reference evidence="2" key="2">
    <citation type="submission" date="2015-01" db="EMBL/GenBank/DDBJ databases">
        <title>Evolutionary Origins and Diversification of the Mycorrhizal Mutualists.</title>
        <authorList>
            <consortium name="DOE Joint Genome Institute"/>
            <consortium name="Mycorrhizal Genomics Consortium"/>
            <person name="Kohler A."/>
            <person name="Kuo A."/>
            <person name="Nagy L.G."/>
            <person name="Floudas D."/>
            <person name="Copeland A."/>
            <person name="Barry K.W."/>
            <person name="Cichocki N."/>
            <person name="Veneault-Fourrey C."/>
            <person name="LaButti K."/>
            <person name="Lindquist E.A."/>
            <person name="Lipzen A."/>
            <person name="Lundell T."/>
            <person name="Morin E."/>
            <person name="Murat C."/>
            <person name="Riley R."/>
            <person name="Ohm R."/>
            <person name="Sun H."/>
            <person name="Tunlid A."/>
            <person name="Henrissat B."/>
            <person name="Grigoriev I.V."/>
            <person name="Hibbett D.S."/>
            <person name="Martin F."/>
        </authorList>
    </citation>
    <scope>NUCLEOTIDE SEQUENCE [LARGE SCALE GENOMIC DNA]</scope>
    <source>
        <strain evidence="2">Ve08.2h10</strain>
    </source>
</reference>
<dbReference type="EMBL" id="KN824968">
    <property type="protein sequence ID" value="KIK96791.1"/>
    <property type="molecule type" value="Genomic_DNA"/>
</dbReference>
<dbReference type="HOGENOM" id="CLU_3033024_0_0_1"/>
<reference evidence="1 2" key="1">
    <citation type="submission" date="2014-04" db="EMBL/GenBank/DDBJ databases">
        <authorList>
            <consortium name="DOE Joint Genome Institute"/>
            <person name="Kuo A."/>
            <person name="Kohler A."/>
            <person name="Jargeat P."/>
            <person name="Nagy L.G."/>
            <person name="Floudas D."/>
            <person name="Copeland A."/>
            <person name="Barry K.W."/>
            <person name="Cichocki N."/>
            <person name="Veneault-Fourrey C."/>
            <person name="LaButti K."/>
            <person name="Lindquist E.A."/>
            <person name="Lipzen A."/>
            <person name="Lundell T."/>
            <person name="Morin E."/>
            <person name="Murat C."/>
            <person name="Sun H."/>
            <person name="Tunlid A."/>
            <person name="Henrissat B."/>
            <person name="Grigoriev I.V."/>
            <person name="Hibbett D.S."/>
            <person name="Martin F."/>
            <person name="Nordberg H.P."/>
            <person name="Cantor M.N."/>
            <person name="Hua S.X."/>
        </authorList>
    </citation>
    <scope>NUCLEOTIDE SEQUENCE [LARGE SCALE GENOMIC DNA]</scope>
    <source>
        <strain evidence="1 2">Ve08.2h10</strain>
    </source>
</reference>
<evidence type="ECO:0000313" key="2">
    <source>
        <dbReference type="Proteomes" id="UP000054538"/>
    </source>
</evidence>